<feature type="compositionally biased region" description="Low complexity" evidence="3">
    <location>
        <begin position="140"/>
        <end position="150"/>
    </location>
</feature>
<feature type="coiled-coil region" evidence="2">
    <location>
        <begin position="713"/>
        <end position="750"/>
    </location>
</feature>
<comment type="caution">
    <text evidence="5">The sequence shown here is derived from an EMBL/GenBank/DDBJ whole genome shotgun (WGS) entry which is preliminary data.</text>
</comment>
<gene>
    <name evidence="5" type="ORF">ANANG_G00264260</name>
</gene>
<feature type="compositionally biased region" description="Low complexity" evidence="3">
    <location>
        <begin position="1088"/>
        <end position="1106"/>
    </location>
</feature>
<dbReference type="EMBL" id="JAFIRN010000015">
    <property type="protein sequence ID" value="KAG5834691.1"/>
    <property type="molecule type" value="Genomic_DNA"/>
</dbReference>
<feature type="compositionally biased region" description="Polar residues" evidence="3">
    <location>
        <begin position="35"/>
        <end position="44"/>
    </location>
</feature>
<feature type="coiled-coil region" evidence="2">
    <location>
        <begin position="293"/>
        <end position="355"/>
    </location>
</feature>
<dbReference type="PANTHER" id="PTHR10881:SF46">
    <property type="entry name" value="GOLGIN SUBFAMILY A MEMBER 2"/>
    <property type="match status" value="1"/>
</dbReference>
<protein>
    <recommendedName>
        <fullName evidence="4">Golgin subfamily A conserved domain-containing protein</fullName>
    </recommendedName>
</protein>
<keyword evidence="6" id="KW-1185">Reference proteome</keyword>
<evidence type="ECO:0000256" key="1">
    <source>
        <dbReference type="ARBA" id="ARBA00023054"/>
    </source>
</evidence>
<feature type="region of interest" description="Disordered" evidence="3">
    <location>
        <begin position="965"/>
        <end position="1120"/>
    </location>
</feature>
<feature type="region of interest" description="Disordered" evidence="3">
    <location>
        <begin position="27"/>
        <end position="70"/>
    </location>
</feature>
<feature type="compositionally biased region" description="Gly residues" evidence="3">
    <location>
        <begin position="941"/>
        <end position="951"/>
    </location>
</feature>
<feature type="region of interest" description="Disordered" evidence="3">
    <location>
        <begin position="105"/>
        <end position="204"/>
    </location>
</feature>
<feature type="domain" description="Golgin subfamily A conserved" evidence="4">
    <location>
        <begin position="430"/>
        <end position="896"/>
    </location>
</feature>
<name>A0A9D3LPX0_ANGAN</name>
<sequence>MTWWCRSPTGRDRMADQSRQIKLAAAKKKLKEFQQKSAPPSGGSSIKKKRKTKEAGQLDPPQGDRHSPDNIQSILKVLVSDLSVTNGVALPPFVNSQALIDGEARASPSAQLEDEQHREPDRRSPVPNASASAINPEPRSQSPAAQSSSPDANCNENSLEENRPLSSTESLRQLSQQLNGLLSESPSSYVNGDSAVSPANEKELETRNQELAAALDSSKLTNTQLSSKLDQQTHQSQELSEQLQQERKEFEQKFLKEQGAMREQLQVHIQTIGILVSEKSELQTALSYTQQAARQKNGEAEEFSNRLQSSKQRVSELERTLSSVSTQQKQFEKHNKELEKERDSLKLEVYRLNKGNEEARQQSSELAEQLKLRAGENDAMRYELDDLRKRLEMADLMIQQFSSQSGPPSSNQQAQLLLEEKLQLEAHTAQLMESVAQLQTERDQYAAQIQEEGRVWKEKTEQLLTQVTSISEERDGCAARILELESQITELKSAAALLSQEAEALAPPPPAGPSEAELSLQEALSGLQQERDGLSAQYQAQVRDNEQLSRLVQEQEARLLELEREAQRDAEEAQDRHRLLEDAQSDKATISRALAQNRQLKEQLAELQNGFVKLTNENMELMNGLQSEQHVKKELARKMGQLQEDLHHIKEQLEQKVEEARAAQEQRDQYLAHLQQYTSGYQQLVAEREELHRHFLQQTQLMDRLQHEEVQGKVQLELSQQQLEQAQEKLNQLAKDNEDLKTEVQELLNSSALGSPSRVQGDGLESKTVYESFQKSDSLTIPEDFDSREQMEEFVHSALSHLEKERDEVAWQLEEERRLHQASLQQVAAMSQEHHHHSTCTDVASDLGSDSVPAEVHEALRVAMEKLQLRFTALMQEKVDLRERVEELEHRCIQLSRRDRHHWRVHRSVPEPESDHEAETLGEGAVHQHAGQRQGGDEGETGGAAGPGHALGGRAERVVQQVRAFGQQPGPAARRRGALRPRTETHGAQRRRRPRVHGGELRAGPGPVGAGGSDVEPLLQEAGEVGRSAGAPRAPGGGRDGPADHAAAAGDPEPSGPPRPFLGRTPASPSSTGPTSTTRPQEQEASQRRAASARRGSETRAGAAARGRARRLSRDSSGRI</sequence>
<dbReference type="InterPro" id="IPR024858">
    <property type="entry name" value="GOLGA"/>
</dbReference>
<feature type="region of interest" description="Disordered" evidence="3">
    <location>
        <begin position="906"/>
        <end position="951"/>
    </location>
</feature>
<proteinExistence type="predicted"/>
<evidence type="ECO:0000313" key="5">
    <source>
        <dbReference type="EMBL" id="KAG5834691.1"/>
    </source>
</evidence>
<feature type="coiled-coil region" evidence="2">
    <location>
        <begin position="538"/>
        <end position="673"/>
    </location>
</feature>
<feature type="region of interest" description="Disordered" evidence="3">
    <location>
        <begin position="224"/>
        <end position="245"/>
    </location>
</feature>
<evidence type="ECO:0000256" key="2">
    <source>
        <dbReference type="SAM" id="Coils"/>
    </source>
</evidence>
<feature type="coiled-coil region" evidence="2">
    <location>
        <begin position="857"/>
        <end position="898"/>
    </location>
</feature>
<feature type="compositionally biased region" description="Polar residues" evidence="3">
    <location>
        <begin position="164"/>
        <end position="191"/>
    </location>
</feature>
<dbReference type="InterPro" id="IPR043976">
    <property type="entry name" value="GOLGA_cons_dom"/>
</dbReference>
<feature type="compositionally biased region" description="Basic and acidic residues" evidence="3">
    <location>
        <begin position="908"/>
        <end position="919"/>
    </location>
</feature>
<organism evidence="5 6">
    <name type="scientific">Anguilla anguilla</name>
    <name type="common">European freshwater eel</name>
    <name type="synonym">Muraena anguilla</name>
    <dbReference type="NCBI Taxonomy" id="7936"/>
    <lineage>
        <taxon>Eukaryota</taxon>
        <taxon>Metazoa</taxon>
        <taxon>Chordata</taxon>
        <taxon>Craniata</taxon>
        <taxon>Vertebrata</taxon>
        <taxon>Euteleostomi</taxon>
        <taxon>Actinopterygii</taxon>
        <taxon>Neopterygii</taxon>
        <taxon>Teleostei</taxon>
        <taxon>Anguilliformes</taxon>
        <taxon>Anguillidae</taxon>
        <taxon>Anguilla</taxon>
    </lineage>
</organism>
<dbReference type="AlphaFoldDB" id="A0A9D3LPX0"/>
<feature type="compositionally biased region" description="Low complexity" evidence="3">
    <location>
        <begin position="1063"/>
        <end position="1080"/>
    </location>
</feature>
<dbReference type="Proteomes" id="UP001044222">
    <property type="component" value="Chromosome 15"/>
</dbReference>
<reference evidence="5" key="1">
    <citation type="submission" date="2021-01" db="EMBL/GenBank/DDBJ databases">
        <title>A chromosome-scale assembly of European eel, Anguilla anguilla.</title>
        <authorList>
            <person name="Henkel C."/>
            <person name="Jong-Raadsen S.A."/>
            <person name="Dufour S."/>
            <person name="Weltzien F.-A."/>
            <person name="Palstra A.P."/>
            <person name="Pelster B."/>
            <person name="Spaink H.P."/>
            <person name="Van Den Thillart G.E."/>
            <person name="Jansen H."/>
            <person name="Zahm M."/>
            <person name="Klopp C."/>
            <person name="Cedric C."/>
            <person name="Louis A."/>
            <person name="Berthelot C."/>
            <person name="Parey E."/>
            <person name="Roest Crollius H."/>
            <person name="Montfort J."/>
            <person name="Robinson-Rechavi M."/>
            <person name="Bucao C."/>
            <person name="Bouchez O."/>
            <person name="Gislard M."/>
            <person name="Lluch J."/>
            <person name="Milhes M."/>
            <person name="Lampietro C."/>
            <person name="Lopez Roques C."/>
            <person name="Donnadieu C."/>
            <person name="Braasch I."/>
            <person name="Desvignes T."/>
            <person name="Postlethwait J."/>
            <person name="Bobe J."/>
            <person name="Guiguen Y."/>
            <person name="Dirks R."/>
        </authorList>
    </citation>
    <scope>NUCLEOTIDE SEQUENCE</scope>
    <source>
        <strain evidence="5">Tag_6206</strain>
        <tissue evidence="5">Liver</tissue>
    </source>
</reference>
<accession>A0A9D3LPX0</accession>
<evidence type="ECO:0000259" key="4">
    <source>
        <dbReference type="Pfam" id="PF15070"/>
    </source>
</evidence>
<feature type="compositionally biased region" description="Low complexity" evidence="3">
    <location>
        <begin position="232"/>
        <end position="243"/>
    </location>
</feature>
<dbReference type="GO" id="GO:0032580">
    <property type="term" value="C:Golgi cisterna membrane"/>
    <property type="evidence" value="ECO:0007669"/>
    <property type="project" value="TreeGrafter"/>
</dbReference>
<evidence type="ECO:0000313" key="6">
    <source>
        <dbReference type="Proteomes" id="UP001044222"/>
    </source>
</evidence>
<dbReference type="GO" id="GO:0005801">
    <property type="term" value="C:cis-Golgi network"/>
    <property type="evidence" value="ECO:0007669"/>
    <property type="project" value="TreeGrafter"/>
</dbReference>
<keyword evidence="1 2" id="KW-0175">Coiled coil</keyword>
<dbReference type="GO" id="GO:0007030">
    <property type="term" value="P:Golgi organization"/>
    <property type="evidence" value="ECO:0007669"/>
    <property type="project" value="TreeGrafter"/>
</dbReference>
<feature type="compositionally biased region" description="Basic and acidic residues" evidence="3">
    <location>
        <begin position="114"/>
        <end position="124"/>
    </location>
</feature>
<dbReference type="GO" id="GO:0000137">
    <property type="term" value="C:Golgi cis cisterna"/>
    <property type="evidence" value="ECO:0007669"/>
    <property type="project" value="TreeGrafter"/>
</dbReference>
<evidence type="ECO:0000256" key="3">
    <source>
        <dbReference type="SAM" id="MobiDB-lite"/>
    </source>
</evidence>
<dbReference type="Pfam" id="PF15070">
    <property type="entry name" value="GOLGA2L5"/>
    <property type="match status" value="1"/>
</dbReference>
<dbReference type="PANTHER" id="PTHR10881">
    <property type="entry name" value="GOLGIN SUBFAMILY A MEMBER-RELATED"/>
    <property type="match status" value="1"/>
</dbReference>